<dbReference type="EMBL" id="VUMV01000002">
    <property type="protein sequence ID" value="MST81278.1"/>
    <property type="molecule type" value="Genomic_DNA"/>
</dbReference>
<evidence type="ECO:0000256" key="3">
    <source>
        <dbReference type="ARBA" id="ARBA00022741"/>
    </source>
</evidence>
<dbReference type="InterPro" id="IPR003593">
    <property type="entry name" value="AAA+_ATPase"/>
</dbReference>
<dbReference type="InterPro" id="IPR017871">
    <property type="entry name" value="ABC_transporter-like_CS"/>
</dbReference>
<keyword evidence="7" id="KW-1185">Reference proteome</keyword>
<dbReference type="PROSITE" id="PS50893">
    <property type="entry name" value="ABC_TRANSPORTER_2"/>
    <property type="match status" value="1"/>
</dbReference>
<feature type="domain" description="ABC transporter" evidence="5">
    <location>
        <begin position="13"/>
        <end position="264"/>
    </location>
</feature>
<dbReference type="RefSeq" id="WP_154457102.1">
    <property type="nucleotide sequence ID" value="NZ_VUMV01000002.1"/>
</dbReference>
<evidence type="ECO:0000256" key="4">
    <source>
        <dbReference type="ARBA" id="ARBA00022840"/>
    </source>
</evidence>
<reference evidence="6 7" key="1">
    <citation type="submission" date="2019-08" db="EMBL/GenBank/DDBJ databases">
        <title>In-depth cultivation of the pig gut microbiome towards novel bacterial diversity and tailored functional studies.</title>
        <authorList>
            <person name="Wylensek D."/>
            <person name="Hitch T.C.A."/>
            <person name="Clavel T."/>
        </authorList>
    </citation>
    <scope>NUCLEOTIDE SEQUENCE [LARGE SCALE GENOMIC DNA]</scope>
    <source>
        <strain evidence="6 7">Oil+RF-744-WCA-WT-13</strain>
    </source>
</reference>
<accession>A0A7X2TNT6</accession>
<dbReference type="GO" id="GO:0005524">
    <property type="term" value="F:ATP binding"/>
    <property type="evidence" value="ECO:0007669"/>
    <property type="project" value="UniProtKB-KW"/>
</dbReference>
<dbReference type="Pfam" id="PF00005">
    <property type="entry name" value="ABC_tran"/>
    <property type="match status" value="1"/>
</dbReference>
<sequence>MEQEQGKEKEPILQVRDLVKYYPQANTALLPRNRRLLHAVDGVSFELFQGETLGLVGESGCGKSTVGRMLVGIEKPTSGEILYKKKDLVHMPGGELRGIRTELQMVFQDSYASLNPRKRVCDILAAPMLYHHMAEKADVNRRIEQLLEQVGLPKNAGRRYPYEFSGGQRQRISIARALSLNPGLIVCDEPVSALDMSIQAQILNLLKELQDELGVTYLFIAHGLGAVHYVSQRIAVMYLGKIVEIGPGTEVFRNPRHPYAQMLISAVPVADPTKRTLTRTEIEGEVPSAVDLPKGCRFASRCPYATDRCWMSEPEMRHTEAPGEPPHLAACFEWERIAAGGKEDRS</sequence>
<dbReference type="PANTHER" id="PTHR43776:SF7">
    <property type="entry name" value="D,D-DIPEPTIDE TRANSPORT ATP-BINDING PROTEIN DDPF-RELATED"/>
    <property type="match status" value="1"/>
</dbReference>
<dbReference type="GO" id="GO:0055085">
    <property type="term" value="P:transmembrane transport"/>
    <property type="evidence" value="ECO:0007669"/>
    <property type="project" value="UniProtKB-ARBA"/>
</dbReference>
<name>A0A7X2TNT6_9FIRM</name>
<proteinExistence type="inferred from homology"/>
<dbReference type="InterPro" id="IPR013563">
    <property type="entry name" value="Oligopep_ABC_C"/>
</dbReference>
<dbReference type="SUPFAM" id="SSF52540">
    <property type="entry name" value="P-loop containing nucleoside triphosphate hydrolases"/>
    <property type="match status" value="1"/>
</dbReference>
<evidence type="ECO:0000313" key="6">
    <source>
        <dbReference type="EMBL" id="MST81278.1"/>
    </source>
</evidence>
<evidence type="ECO:0000256" key="1">
    <source>
        <dbReference type="ARBA" id="ARBA00005417"/>
    </source>
</evidence>
<dbReference type="GO" id="GO:0016887">
    <property type="term" value="F:ATP hydrolysis activity"/>
    <property type="evidence" value="ECO:0007669"/>
    <property type="project" value="InterPro"/>
</dbReference>
<dbReference type="FunFam" id="3.40.50.300:FF:000016">
    <property type="entry name" value="Oligopeptide ABC transporter ATP-binding component"/>
    <property type="match status" value="1"/>
</dbReference>
<dbReference type="AlphaFoldDB" id="A0A7X2TNT6"/>
<keyword evidence="2" id="KW-0813">Transport</keyword>
<evidence type="ECO:0000313" key="7">
    <source>
        <dbReference type="Proteomes" id="UP000466864"/>
    </source>
</evidence>
<dbReference type="PANTHER" id="PTHR43776">
    <property type="entry name" value="TRANSPORT ATP-BINDING PROTEIN"/>
    <property type="match status" value="1"/>
</dbReference>
<dbReference type="InterPro" id="IPR027417">
    <property type="entry name" value="P-loop_NTPase"/>
</dbReference>
<protein>
    <submittedName>
        <fullName evidence="6">ABC transporter ATP-binding protein</fullName>
    </submittedName>
</protein>
<dbReference type="PROSITE" id="PS00211">
    <property type="entry name" value="ABC_TRANSPORTER_1"/>
    <property type="match status" value="1"/>
</dbReference>
<gene>
    <name evidence="6" type="ORF">FYJ60_02970</name>
</gene>
<evidence type="ECO:0000259" key="5">
    <source>
        <dbReference type="PROSITE" id="PS50893"/>
    </source>
</evidence>
<dbReference type="InterPro" id="IPR050319">
    <property type="entry name" value="ABC_transp_ATP-bind"/>
</dbReference>
<comment type="similarity">
    <text evidence="1">Belongs to the ABC transporter superfamily.</text>
</comment>
<dbReference type="NCBIfam" id="TIGR01727">
    <property type="entry name" value="oligo_HPY"/>
    <property type="match status" value="1"/>
</dbReference>
<dbReference type="CDD" id="cd03257">
    <property type="entry name" value="ABC_NikE_OppD_transporters"/>
    <property type="match status" value="1"/>
</dbReference>
<comment type="caution">
    <text evidence="6">The sequence shown here is derived from an EMBL/GenBank/DDBJ whole genome shotgun (WGS) entry which is preliminary data.</text>
</comment>
<dbReference type="Proteomes" id="UP000466864">
    <property type="component" value="Unassembled WGS sequence"/>
</dbReference>
<dbReference type="InterPro" id="IPR003439">
    <property type="entry name" value="ABC_transporter-like_ATP-bd"/>
</dbReference>
<dbReference type="GO" id="GO:0015833">
    <property type="term" value="P:peptide transport"/>
    <property type="evidence" value="ECO:0007669"/>
    <property type="project" value="InterPro"/>
</dbReference>
<dbReference type="Pfam" id="PF08352">
    <property type="entry name" value="oligo_HPY"/>
    <property type="match status" value="1"/>
</dbReference>
<organism evidence="6 7">
    <name type="scientific">Bilifractor porci</name>
    <dbReference type="NCBI Taxonomy" id="2606636"/>
    <lineage>
        <taxon>Bacteria</taxon>
        <taxon>Bacillati</taxon>
        <taxon>Bacillota</taxon>
        <taxon>Clostridia</taxon>
        <taxon>Lachnospirales</taxon>
        <taxon>Lachnospiraceae</taxon>
        <taxon>Bilifractor</taxon>
    </lineage>
</organism>
<dbReference type="SMART" id="SM00382">
    <property type="entry name" value="AAA"/>
    <property type="match status" value="1"/>
</dbReference>
<evidence type="ECO:0000256" key="2">
    <source>
        <dbReference type="ARBA" id="ARBA00022448"/>
    </source>
</evidence>
<dbReference type="Gene3D" id="3.40.50.300">
    <property type="entry name" value="P-loop containing nucleotide triphosphate hydrolases"/>
    <property type="match status" value="1"/>
</dbReference>
<keyword evidence="3" id="KW-0547">Nucleotide-binding</keyword>
<keyword evidence="4 6" id="KW-0067">ATP-binding</keyword>